<name>A0A0F8ZHS1_9ZZZZ</name>
<dbReference type="EMBL" id="LAZR01063438">
    <property type="protein sequence ID" value="KKK59521.1"/>
    <property type="molecule type" value="Genomic_DNA"/>
</dbReference>
<proteinExistence type="predicted"/>
<evidence type="ECO:0000313" key="1">
    <source>
        <dbReference type="EMBL" id="KKK59521.1"/>
    </source>
</evidence>
<reference evidence="1" key="1">
    <citation type="journal article" date="2015" name="Nature">
        <title>Complex archaea that bridge the gap between prokaryotes and eukaryotes.</title>
        <authorList>
            <person name="Spang A."/>
            <person name="Saw J.H."/>
            <person name="Jorgensen S.L."/>
            <person name="Zaremba-Niedzwiedzka K."/>
            <person name="Martijn J."/>
            <person name="Lind A.E."/>
            <person name="van Eijk R."/>
            <person name="Schleper C."/>
            <person name="Guy L."/>
            <person name="Ettema T.J."/>
        </authorList>
    </citation>
    <scope>NUCLEOTIDE SEQUENCE</scope>
</reference>
<protein>
    <submittedName>
        <fullName evidence="1">Uncharacterized protein</fullName>
    </submittedName>
</protein>
<gene>
    <name evidence="1" type="ORF">LCGC14_3033560</name>
</gene>
<dbReference type="AlphaFoldDB" id="A0A0F8ZHS1"/>
<accession>A0A0F8ZHS1</accession>
<sequence length="104" mass="12077">MNNIILYENRKSGPIAWDASTPKKREKALLALFKFLDEEWQCYHDLQGDVQLPMRGASSIGQYAEAMLTLWYRRAKDGDAEAAEKLLKSRQYNEYEGWEEISVS</sequence>
<comment type="caution">
    <text evidence="1">The sequence shown here is derived from an EMBL/GenBank/DDBJ whole genome shotgun (WGS) entry which is preliminary data.</text>
</comment>
<organism evidence="1">
    <name type="scientific">marine sediment metagenome</name>
    <dbReference type="NCBI Taxonomy" id="412755"/>
    <lineage>
        <taxon>unclassified sequences</taxon>
        <taxon>metagenomes</taxon>
        <taxon>ecological metagenomes</taxon>
    </lineage>
</organism>